<evidence type="ECO:0000256" key="5">
    <source>
        <dbReference type="ARBA" id="ARBA00024029"/>
    </source>
</evidence>
<keyword evidence="4" id="KW-0862">Zinc</keyword>
<gene>
    <name evidence="6" type="ORF">GCM10009851_15250</name>
</gene>
<reference evidence="6 7" key="1">
    <citation type="journal article" date="2019" name="Int. J. Syst. Evol. Microbiol.">
        <title>The Global Catalogue of Microorganisms (GCM) 10K type strain sequencing project: providing services to taxonomists for standard genome sequencing and annotation.</title>
        <authorList>
            <consortium name="The Broad Institute Genomics Platform"/>
            <consortium name="The Broad Institute Genome Sequencing Center for Infectious Disease"/>
            <person name="Wu L."/>
            <person name="Ma J."/>
        </authorList>
    </citation>
    <scope>NUCLEOTIDE SEQUENCE [LARGE SCALE GENOMIC DNA]</scope>
    <source>
        <strain evidence="6 7">JCM 16117</strain>
    </source>
</reference>
<dbReference type="PANTHER" id="PTHR35005:SF1">
    <property type="entry name" value="2-AMINO-5-FORMYLAMINO-6-RIBOSYLAMINOPYRIMIDIN-4(3H)-ONE 5'-MONOPHOSPHATE DEFORMYLASE"/>
    <property type="match status" value="1"/>
</dbReference>
<evidence type="ECO:0000256" key="1">
    <source>
        <dbReference type="ARBA" id="ARBA00001947"/>
    </source>
</evidence>
<dbReference type="Proteomes" id="UP001500929">
    <property type="component" value="Unassembled WGS sequence"/>
</dbReference>
<name>A0ABN3DI53_9MICO</name>
<comment type="cofactor">
    <cofactor evidence="1">
        <name>Zn(2+)</name>
        <dbReference type="ChEBI" id="CHEBI:29105"/>
    </cofactor>
</comment>
<evidence type="ECO:0000256" key="3">
    <source>
        <dbReference type="ARBA" id="ARBA00022801"/>
    </source>
</evidence>
<dbReference type="RefSeq" id="WP_259479025.1">
    <property type="nucleotide sequence ID" value="NZ_BAAAQY010000004.1"/>
</dbReference>
<organism evidence="6 7">
    <name type="scientific">Herbiconiux moechotypicola</name>
    <dbReference type="NCBI Taxonomy" id="637393"/>
    <lineage>
        <taxon>Bacteria</taxon>
        <taxon>Bacillati</taxon>
        <taxon>Actinomycetota</taxon>
        <taxon>Actinomycetes</taxon>
        <taxon>Micrococcales</taxon>
        <taxon>Microbacteriaceae</taxon>
        <taxon>Herbiconiux</taxon>
    </lineage>
</organism>
<sequence>MAASMRSPEVAGLAAAGGVAVLPIGAVEQHGPHLPIDTDSVIATALAERAVTLAGGIDGAPPLWLLPTLSYGLSPEHAGRPGTVSLSSTTLLAICLDLGRAIAASGIATLIFVNAHGGNPDLLRVAARDIRADSGVTTYVVHAPVLPLPDGLVAAQPRPELDVHAGFYETSVMLALDPASVHLPSAAPDGLAVAGALDGLLHVSLFGEISLPWHSDDLSASGVIGDPTGASAEWGAKALAVQAQSLAEAIVELAGFSYPAPGGAA</sequence>
<comment type="caution">
    <text evidence="6">The sequence shown here is derived from an EMBL/GenBank/DDBJ whole genome shotgun (WGS) entry which is preliminary data.</text>
</comment>
<keyword evidence="2" id="KW-0479">Metal-binding</keyword>
<keyword evidence="3" id="KW-0378">Hydrolase</keyword>
<dbReference type="SUPFAM" id="SSF102215">
    <property type="entry name" value="Creatininase"/>
    <property type="match status" value="1"/>
</dbReference>
<dbReference type="EMBL" id="BAAAQY010000004">
    <property type="protein sequence ID" value="GAA2231347.1"/>
    <property type="molecule type" value="Genomic_DNA"/>
</dbReference>
<keyword evidence="7" id="KW-1185">Reference proteome</keyword>
<comment type="similarity">
    <text evidence="5">Belongs to the creatininase superfamily.</text>
</comment>
<dbReference type="PANTHER" id="PTHR35005">
    <property type="entry name" value="3-DEHYDRO-SCYLLO-INOSOSE HYDROLASE"/>
    <property type="match status" value="1"/>
</dbReference>
<evidence type="ECO:0000313" key="7">
    <source>
        <dbReference type="Proteomes" id="UP001500929"/>
    </source>
</evidence>
<evidence type="ECO:0000256" key="2">
    <source>
        <dbReference type="ARBA" id="ARBA00022723"/>
    </source>
</evidence>
<dbReference type="Gene3D" id="3.40.50.10310">
    <property type="entry name" value="Creatininase"/>
    <property type="match status" value="1"/>
</dbReference>
<proteinExistence type="inferred from homology"/>
<dbReference type="InterPro" id="IPR024087">
    <property type="entry name" value="Creatininase-like_sf"/>
</dbReference>
<evidence type="ECO:0000256" key="4">
    <source>
        <dbReference type="ARBA" id="ARBA00022833"/>
    </source>
</evidence>
<dbReference type="InterPro" id="IPR003785">
    <property type="entry name" value="Creatininase/forma_Hydrolase"/>
</dbReference>
<evidence type="ECO:0000313" key="6">
    <source>
        <dbReference type="EMBL" id="GAA2231347.1"/>
    </source>
</evidence>
<protein>
    <submittedName>
        <fullName evidence="6">Creatininase family protein</fullName>
    </submittedName>
</protein>
<accession>A0ABN3DI53</accession>
<dbReference type="Pfam" id="PF02633">
    <property type="entry name" value="Creatininase"/>
    <property type="match status" value="1"/>
</dbReference>